<organism evidence="2 3">
    <name type="scientific">Candidatus Methanoperedens nitratireducens</name>
    <dbReference type="NCBI Taxonomy" id="1392998"/>
    <lineage>
        <taxon>Archaea</taxon>
        <taxon>Methanobacteriati</taxon>
        <taxon>Methanobacteriota</taxon>
        <taxon>Stenosarchaea group</taxon>
        <taxon>Methanomicrobia</taxon>
        <taxon>Methanosarcinales</taxon>
        <taxon>ANME-2 cluster</taxon>
        <taxon>Candidatus Methanoperedentaceae</taxon>
        <taxon>Candidatus Methanoperedens</taxon>
    </lineage>
</organism>
<name>A0A284VUB0_9EURY</name>
<keyword evidence="3" id="KW-1185">Reference proteome</keyword>
<accession>A0A284VUB0</accession>
<evidence type="ECO:0000313" key="3">
    <source>
        <dbReference type="Proteomes" id="UP000218615"/>
    </source>
</evidence>
<keyword evidence="1" id="KW-1133">Transmembrane helix</keyword>
<protein>
    <recommendedName>
        <fullName evidence="4">Zinc-ribbon domain-containing protein</fullName>
    </recommendedName>
</protein>
<sequence length="83" mass="9434">MIIVYEDKVYKFQIQIDVAKSMSQNDGLGKLALIIILVWLFYEILKAGVKGQDTTIHRCGNCNMVLKPSQNPCPNCGYNIIWN</sequence>
<evidence type="ECO:0008006" key="4">
    <source>
        <dbReference type="Google" id="ProtNLM"/>
    </source>
</evidence>
<evidence type="ECO:0000256" key="1">
    <source>
        <dbReference type="SAM" id="Phobius"/>
    </source>
</evidence>
<proteinExistence type="predicted"/>
<gene>
    <name evidence="2" type="ORF">MNV_860011</name>
</gene>
<dbReference type="Proteomes" id="UP000218615">
    <property type="component" value="Unassembled WGS sequence"/>
</dbReference>
<dbReference type="EMBL" id="FZMP01000236">
    <property type="protein sequence ID" value="SNQ62753.1"/>
    <property type="molecule type" value="Genomic_DNA"/>
</dbReference>
<keyword evidence="1" id="KW-0472">Membrane</keyword>
<evidence type="ECO:0000313" key="2">
    <source>
        <dbReference type="EMBL" id="SNQ62753.1"/>
    </source>
</evidence>
<keyword evidence="1" id="KW-0812">Transmembrane</keyword>
<feature type="transmembrane region" description="Helical" evidence="1">
    <location>
        <begin position="27"/>
        <end position="45"/>
    </location>
</feature>
<dbReference type="AlphaFoldDB" id="A0A284VUB0"/>
<reference evidence="3" key="1">
    <citation type="submission" date="2017-06" db="EMBL/GenBank/DDBJ databases">
        <authorList>
            <person name="Cremers G."/>
        </authorList>
    </citation>
    <scope>NUCLEOTIDE SEQUENCE [LARGE SCALE GENOMIC DNA]</scope>
</reference>